<proteinExistence type="predicted"/>
<feature type="region of interest" description="Disordered" evidence="1">
    <location>
        <begin position="196"/>
        <end position="224"/>
    </location>
</feature>
<evidence type="ECO:0000256" key="1">
    <source>
        <dbReference type="SAM" id="MobiDB-lite"/>
    </source>
</evidence>
<reference evidence="2" key="1">
    <citation type="submission" date="2018-10" db="EMBL/GenBank/DDBJ databases">
        <title>Hidden diversity of soil giant viruses.</title>
        <authorList>
            <person name="Schulz F."/>
            <person name="Alteio L."/>
            <person name="Goudeau D."/>
            <person name="Ryan E.M."/>
            <person name="Malmstrom R.R."/>
            <person name="Blanchard J."/>
            <person name="Woyke T."/>
        </authorList>
    </citation>
    <scope>NUCLEOTIDE SEQUENCE</scope>
    <source>
        <strain evidence="2">HYV1</strain>
    </source>
</reference>
<evidence type="ECO:0000313" key="2">
    <source>
        <dbReference type="EMBL" id="AYV84850.1"/>
    </source>
</evidence>
<name>A0A3G5ACF7_9VIRU</name>
<dbReference type="EMBL" id="MK072426">
    <property type="protein sequence ID" value="AYV84850.1"/>
    <property type="molecule type" value="Genomic_DNA"/>
</dbReference>
<gene>
    <name evidence="2" type="ORF">Hyperionvirus44_8</name>
</gene>
<sequence>MSISNPLLNTGGQENVKGPVVAGVPGNIWRVEKESHIDKIILSNKDKIVMVTFSYGDPRLKIFLKRQLAVQFPNCCFVLALVDIPGGEKKYNFIADKGTYIQELKGKQLPFVFFYYDAKYIVTIASAEPSVIVNALKKFITMANPKPGVAPGAGGVNMQNQIQQNKLAHEYVIEKMAQQHKIHDLEELQKIQKIQEAQENERGAVDKSDSQDGKGKSKVKKRDE</sequence>
<organism evidence="2">
    <name type="scientific">Hyperionvirus sp</name>
    <dbReference type="NCBI Taxonomy" id="2487770"/>
    <lineage>
        <taxon>Viruses</taxon>
        <taxon>Varidnaviria</taxon>
        <taxon>Bamfordvirae</taxon>
        <taxon>Nucleocytoviricota</taxon>
        <taxon>Megaviricetes</taxon>
        <taxon>Imitervirales</taxon>
        <taxon>Mimiviridae</taxon>
        <taxon>Klosneuvirinae</taxon>
    </lineage>
</organism>
<accession>A0A3G5ACF7</accession>
<feature type="compositionally biased region" description="Basic and acidic residues" evidence="1">
    <location>
        <begin position="199"/>
        <end position="224"/>
    </location>
</feature>
<protein>
    <submittedName>
        <fullName evidence="2">Uncharacterized protein</fullName>
    </submittedName>
</protein>